<name>A0A1G9KBN6_9RHOB</name>
<reference evidence="7" key="1">
    <citation type="submission" date="2016-10" db="EMBL/GenBank/DDBJ databases">
        <authorList>
            <person name="Varghese N."/>
            <person name="Submissions S."/>
        </authorList>
    </citation>
    <scope>NUCLEOTIDE SEQUENCE [LARGE SCALE GENOMIC DNA]</scope>
    <source>
        <strain evidence="7">CGMCC 1.7655</strain>
    </source>
</reference>
<dbReference type="CDD" id="cd00635">
    <property type="entry name" value="PLPDE_III_YBL036c_like"/>
    <property type="match status" value="1"/>
</dbReference>
<comment type="cofactor">
    <cofactor evidence="3">
        <name>pyridoxal 5'-phosphate</name>
        <dbReference type="ChEBI" id="CHEBI:597326"/>
    </cofactor>
</comment>
<feature type="domain" description="Alanine racemase N-terminal" evidence="5">
    <location>
        <begin position="2"/>
        <end position="215"/>
    </location>
</feature>
<comment type="function">
    <text evidence="2">Pyridoxal 5'-phosphate (PLP)-binding protein, which is involved in PLP homeostasis.</text>
</comment>
<evidence type="ECO:0000313" key="7">
    <source>
        <dbReference type="Proteomes" id="UP000199555"/>
    </source>
</evidence>
<dbReference type="InterPro" id="IPR001608">
    <property type="entry name" value="Ala_racemase_N"/>
</dbReference>
<dbReference type="Gene3D" id="3.20.20.10">
    <property type="entry name" value="Alanine racemase"/>
    <property type="match status" value="1"/>
</dbReference>
<dbReference type="InterPro" id="IPR011078">
    <property type="entry name" value="PyrdxlP_homeostasis"/>
</dbReference>
<dbReference type="PIRSF" id="PIRSF004848">
    <property type="entry name" value="YBL036c_PLPDEIII"/>
    <property type="match status" value="1"/>
</dbReference>
<sequence>MSLDDIRQRIETAARAAGRDTADVTLIAVSKLQPDARVIAALDAGQRVFGENYVQEAQRKWPALRDGRPGVELHLIGPLQSNKARAAVELFDAIHSLDRPSLAQRLARSVQDLGRTPRMFVQVNTGDEPQKAGILPAEADGFIALCRSLDLPVAGCMCIPPEGEDPLPHFRLLRVIAERNGLNGLSMGMSADFETAIAEGATHVRVGSAIFGERPKRAAGDADPASSD</sequence>
<dbReference type="PANTHER" id="PTHR10146:SF14">
    <property type="entry name" value="PYRIDOXAL PHOSPHATE HOMEOSTASIS PROTEIN"/>
    <property type="match status" value="1"/>
</dbReference>
<dbReference type="InterPro" id="IPR029066">
    <property type="entry name" value="PLP-binding_barrel"/>
</dbReference>
<evidence type="ECO:0000256" key="4">
    <source>
        <dbReference type="RuleBase" id="RU004514"/>
    </source>
</evidence>
<gene>
    <name evidence="6" type="ORF">SAMN04487971_11162</name>
</gene>
<evidence type="ECO:0000256" key="2">
    <source>
        <dbReference type="HAMAP-Rule" id="MF_02087"/>
    </source>
</evidence>
<evidence type="ECO:0000259" key="5">
    <source>
        <dbReference type="Pfam" id="PF01168"/>
    </source>
</evidence>
<protein>
    <recommendedName>
        <fullName evidence="2">Pyridoxal phosphate homeostasis protein</fullName>
        <shortName evidence="2">PLP homeostasis protein</shortName>
    </recommendedName>
</protein>
<dbReference type="FunFam" id="3.20.20.10:FF:000018">
    <property type="entry name" value="Pyridoxal phosphate homeostasis protein"/>
    <property type="match status" value="1"/>
</dbReference>
<keyword evidence="7" id="KW-1185">Reference proteome</keyword>
<dbReference type="NCBIfam" id="TIGR00044">
    <property type="entry name" value="YggS family pyridoxal phosphate-dependent enzyme"/>
    <property type="match status" value="1"/>
</dbReference>
<dbReference type="HAMAP" id="MF_02087">
    <property type="entry name" value="PLP_homeostasis"/>
    <property type="match status" value="1"/>
</dbReference>
<evidence type="ECO:0000313" key="6">
    <source>
        <dbReference type="EMBL" id="SDL46815.1"/>
    </source>
</evidence>
<evidence type="ECO:0000256" key="3">
    <source>
        <dbReference type="PIRSR" id="PIRSR004848-1"/>
    </source>
</evidence>
<dbReference type="AlphaFoldDB" id="A0A1G9KBN6"/>
<accession>A0A1G9KBN6</accession>
<dbReference type="OrthoDB" id="9804072at2"/>
<dbReference type="PANTHER" id="PTHR10146">
    <property type="entry name" value="PROLINE SYNTHETASE CO-TRANSCRIBED BACTERIAL HOMOLOG PROTEIN"/>
    <property type="match status" value="1"/>
</dbReference>
<feature type="modified residue" description="N6-(pyridoxal phosphate)lysine" evidence="2 3">
    <location>
        <position position="31"/>
    </location>
</feature>
<dbReference type="GO" id="GO:0030170">
    <property type="term" value="F:pyridoxal phosphate binding"/>
    <property type="evidence" value="ECO:0007669"/>
    <property type="project" value="UniProtKB-UniRule"/>
</dbReference>
<evidence type="ECO:0000256" key="1">
    <source>
        <dbReference type="ARBA" id="ARBA00022898"/>
    </source>
</evidence>
<dbReference type="RefSeq" id="WP_090756483.1">
    <property type="nucleotide sequence ID" value="NZ_FNGE01000011.1"/>
</dbReference>
<dbReference type="SUPFAM" id="SSF51419">
    <property type="entry name" value="PLP-binding barrel"/>
    <property type="match status" value="1"/>
</dbReference>
<dbReference type="STRING" id="525640.SAMN04487971_11162"/>
<comment type="similarity">
    <text evidence="2 4">Belongs to the pyridoxal phosphate-binding protein YggS/PROSC family.</text>
</comment>
<proteinExistence type="inferred from homology"/>
<dbReference type="Pfam" id="PF01168">
    <property type="entry name" value="Ala_racemase_N"/>
    <property type="match status" value="1"/>
</dbReference>
<keyword evidence="1 2" id="KW-0663">Pyridoxal phosphate</keyword>
<dbReference type="Proteomes" id="UP000199555">
    <property type="component" value="Unassembled WGS sequence"/>
</dbReference>
<dbReference type="EMBL" id="FNGE01000011">
    <property type="protein sequence ID" value="SDL46815.1"/>
    <property type="molecule type" value="Genomic_DNA"/>
</dbReference>
<organism evidence="6 7">
    <name type="scientific">Paracoccus chinensis</name>
    <dbReference type="NCBI Taxonomy" id="525640"/>
    <lineage>
        <taxon>Bacteria</taxon>
        <taxon>Pseudomonadati</taxon>
        <taxon>Pseudomonadota</taxon>
        <taxon>Alphaproteobacteria</taxon>
        <taxon>Rhodobacterales</taxon>
        <taxon>Paracoccaceae</taxon>
        <taxon>Paracoccus</taxon>
    </lineage>
</organism>